<gene>
    <name evidence="1" type="ORF">BpHYR1_039213</name>
</gene>
<keyword evidence="2" id="KW-1185">Reference proteome</keyword>
<accession>A0A3M7QVR1</accession>
<reference evidence="1 2" key="1">
    <citation type="journal article" date="2018" name="Sci. Rep.">
        <title>Genomic signatures of local adaptation to the degree of environmental predictability in rotifers.</title>
        <authorList>
            <person name="Franch-Gras L."/>
            <person name="Hahn C."/>
            <person name="Garcia-Roger E.M."/>
            <person name="Carmona M.J."/>
            <person name="Serra M."/>
            <person name="Gomez A."/>
        </authorList>
    </citation>
    <scope>NUCLEOTIDE SEQUENCE [LARGE SCALE GENOMIC DNA]</scope>
    <source>
        <strain evidence="1">HYR1</strain>
    </source>
</reference>
<proteinExistence type="predicted"/>
<sequence>MQAYKFPGVYYEFEVKKAFIQKKSFFEIKNKLISELLTEHLLESELITSTRIFSFDIRKLLISNSSKYNCDTEVLVWILICFILQGYWKFSAIICLVEVILQSTNILNAHESTLKSSLFEYKFLKNWKYLFKKSSTLDI</sequence>
<dbReference type="AlphaFoldDB" id="A0A3M7QVR1"/>
<evidence type="ECO:0000313" key="1">
    <source>
        <dbReference type="EMBL" id="RNA15457.1"/>
    </source>
</evidence>
<evidence type="ECO:0000313" key="2">
    <source>
        <dbReference type="Proteomes" id="UP000276133"/>
    </source>
</evidence>
<dbReference type="EMBL" id="REGN01004943">
    <property type="protein sequence ID" value="RNA15457.1"/>
    <property type="molecule type" value="Genomic_DNA"/>
</dbReference>
<name>A0A3M7QVR1_BRAPC</name>
<dbReference type="Proteomes" id="UP000276133">
    <property type="component" value="Unassembled WGS sequence"/>
</dbReference>
<organism evidence="1 2">
    <name type="scientific">Brachionus plicatilis</name>
    <name type="common">Marine rotifer</name>
    <name type="synonym">Brachionus muelleri</name>
    <dbReference type="NCBI Taxonomy" id="10195"/>
    <lineage>
        <taxon>Eukaryota</taxon>
        <taxon>Metazoa</taxon>
        <taxon>Spiralia</taxon>
        <taxon>Gnathifera</taxon>
        <taxon>Rotifera</taxon>
        <taxon>Eurotatoria</taxon>
        <taxon>Monogononta</taxon>
        <taxon>Pseudotrocha</taxon>
        <taxon>Ploima</taxon>
        <taxon>Brachionidae</taxon>
        <taxon>Brachionus</taxon>
    </lineage>
</organism>
<comment type="caution">
    <text evidence="1">The sequence shown here is derived from an EMBL/GenBank/DDBJ whole genome shotgun (WGS) entry which is preliminary data.</text>
</comment>
<protein>
    <submittedName>
        <fullName evidence="1">Uncharacterized protein</fullName>
    </submittedName>
</protein>